<dbReference type="Proteomes" id="UP001217485">
    <property type="component" value="Unassembled WGS sequence"/>
</dbReference>
<evidence type="ECO:0000256" key="1">
    <source>
        <dbReference type="ARBA" id="ARBA00022679"/>
    </source>
</evidence>
<sequence>MSLNFNEGMLFAGRYRVVRSIATGAMGAVYEVVHIETDRRRALKVMHPHLAENPEFHARFKLEARIAARIATEHIVEVFDAGIDLDTGMPFLVMELLRGEELSKRIRRGGRLPPENAIAYLRQTAHALDKTHAAGVVHRDLKPANLFLAASDDDDEIRIKVLDFGIAKLVAETAVEGANTAALGTPLYMAPEQFSGETITRAVDLFALGMIAYTALVGKAYWLNDMREYSNSLAFAVIAMHGPQEPPSVRAEKEGVKLPPGFDAWFAKATAREPGARFPTALSTVEALAEVFDIAPMTVRSSRLVGLETPIPRMSQLHQGPASSMPVAAQSSTGVETRVGTGTGTGAAAAPRSRSAIAVAAIALVGGSAIAIAAFSKGGSPAPGNAEHAQAAQAAAVAPPSTPPEAAPGAAHPEVAGTPRSTDLAASASPAAAPPANSSLGIAPEVLAGAKASPAPRTPAPPPGAWRKIAPTASPAPAAKPRERESLYGAD</sequence>
<dbReference type="Gene3D" id="3.30.200.20">
    <property type="entry name" value="Phosphorylase Kinase, domain 1"/>
    <property type="match status" value="1"/>
</dbReference>
<feature type="compositionally biased region" description="Low complexity" evidence="5">
    <location>
        <begin position="407"/>
        <end position="417"/>
    </location>
</feature>
<evidence type="ECO:0000313" key="7">
    <source>
        <dbReference type="EMBL" id="MDC0678210.1"/>
    </source>
</evidence>
<evidence type="ECO:0000256" key="3">
    <source>
        <dbReference type="ARBA" id="ARBA00022777"/>
    </source>
</evidence>
<dbReference type="RefSeq" id="WP_272094996.1">
    <property type="nucleotide sequence ID" value="NZ_JAQNDK010000001.1"/>
</dbReference>
<dbReference type="Pfam" id="PF00069">
    <property type="entry name" value="Pkinase"/>
    <property type="match status" value="1"/>
</dbReference>
<dbReference type="EMBL" id="JAQNDK010000001">
    <property type="protein sequence ID" value="MDC0678210.1"/>
    <property type="molecule type" value="Genomic_DNA"/>
</dbReference>
<dbReference type="GO" id="GO:0016301">
    <property type="term" value="F:kinase activity"/>
    <property type="evidence" value="ECO:0007669"/>
    <property type="project" value="UniProtKB-KW"/>
</dbReference>
<dbReference type="InterPro" id="IPR008271">
    <property type="entry name" value="Ser/Thr_kinase_AS"/>
</dbReference>
<keyword evidence="1" id="KW-0808">Transferase</keyword>
<evidence type="ECO:0000259" key="6">
    <source>
        <dbReference type="PROSITE" id="PS50011"/>
    </source>
</evidence>
<dbReference type="InterPro" id="IPR000719">
    <property type="entry name" value="Prot_kinase_dom"/>
</dbReference>
<feature type="compositionally biased region" description="Low complexity" evidence="5">
    <location>
        <begin position="331"/>
        <end position="350"/>
    </location>
</feature>
<evidence type="ECO:0000313" key="8">
    <source>
        <dbReference type="Proteomes" id="UP001217485"/>
    </source>
</evidence>
<dbReference type="SUPFAM" id="SSF56112">
    <property type="entry name" value="Protein kinase-like (PK-like)"/>
    <property type="match status" value="1"/>
</dbReference>
<organism evidence="7 8">
    <name type="scientific">Sorangium atrum</name>
    <dbReference type="NCBI Taxonomy" id="2995308"/>
    <lineage>
        <taxon>Bacteria</taxon>
        <taxon>Pseudomonadati</taxon>
        <taxon>Myxococcota</taxon>
        <taxon>Polyangia</taxon>
        <taxon>Polyangiales</taxon>
        <taxon>Polyangiaceae</taxon>
        <taxon>Sorangium</taxon>
    </lineage>
</organism>
<name>A0ABT5BVM4_9BACT</name>
<dbReference type="PROSITE" id="PS00108">
    <property type="entry name" value="PROTEIN_KINASE_ST"/>
    <property type="match status" value="1"/>
</dbReference>
<dbReference type="SMART" id="SM00220">
    <property type="entry name" value="S_TKc"/>
    <property type="match status" value="1"/>
</dbReference>
<keyword evidence="4" id="KW-0067">ATP-binding</keyword>
<dbReference type="Gene3D" id="1.10.510.10">
    <property type="entry name" value="Transferase(Phosphotransferase) domain 1"/>
    <property type="match status" value="1"/>
</dbReference>
<feature type="region of interest" description="Disordered" evidence="5">
    <location>
        <begin position="315"/>
        <end position="350"/>
    </location>
</feature>
<gene>
    <name evidence="7" type="ORF">POL72_10730</name>
</gene>
<keyword evidence="2" id="KW-0547">Nucleotide-binding</keyword>
<dbReference type="PANTHER" id="PTHR43289">
    <property type="entry name" value="MITOGEN-ACTIVATED PROTEIN KINASE KINASE KINASE 20-RELATED"/>
    <property type="match status" value="1"/>
</dbReference>
<feature type="region of interest" description="Disordered" evidence="5">
    <location>
        <begin position="379"/>
        <end position="491"/>
    </location>
</feature>
<evidence type="ECO:0000256" key="4">
    <source>
        <dbReference type="ARBA" id="ARBA00022840"/>
    </source>
</evidence>
<feature type="compositionally biased region" description="Low complexity" evidence="5">
    <location>
        <begin position="425"/>
        <end position="439"/>
    </location>
</feature>
<feature type="domain" description="Protein kinase" evidence="6">
    <location>
        <begin position="15"/>
        <end position="292"/>
    </location>
</feature>
<proteinExistence type="predicted"/>
<accession>A0ABT5BVM4</accession>
<evidence type="ECO:0000256" key="5">
    <source>
        <dbReference type="SAM" id="MobiDB-lite"/>
    </source>
</evidence>
<keyword evidence="3 7" id="KW-0418">Kinase</keyword>
<feature type="compositionally biased region" description="Basic and acidic residues" evidence="5">
    <location>
        <begin position="480"/>
        <end position="491"/>
    </location>
</feature>
<keyword evidence="8" id="KW-1185">Reference proteome</keyword>
<reference evidence="7 8" key="1">
    <citation type="submission" date="2023-01" db="EMBL/GenBank/DDBJ databases">
        <title>Minimal conservation of predation-associated metabolite biosynthetic gene clusters underscores biosynthetic potential of Myxococcota including descriptions for ten novel species: Archangium lansinium sp. nov., Myxococcus landrumus sp. nov., Nannocystis bai.</title>
        <authorList>
            <person name="Ahearne A."/>
            <person name="Stevens C."/>
            <person name="Dowd S."/>
        </authorList>
    </citation>
    <scope>NUCLEOTIDE SEQUENCE [LARGE SCALE GENOMIC DNA]</scope>
    <source>
        <strain evidence="7 8">WIWO2</strain>
    </source>
</reference>
<dbReference type="PANTHER" id="PTHR43289:SF6">
    <property type="entry name" value="SERINE_THREONINE-PROTEIN KINASE NEKL-3"/>
    <property type="match status" value="1"/>
</dbReference>
<dbReference type="InterPro" id="IPR011009">
    <property type="entry name" value="Kinase-like_dom_sf"/>
</dbReference>
<dbReference type="CDD" id="cd14014">
    <property type="entry name" value="STKc_PknB_like"/>
    <property type="match status" value="1"/>
</dbReference>
<feature type="compositionally biased region" description="Low complexity" evidence="5">
    <location>
        <begin position="382"/>
        <end position="399"/>
    </location>
</feature>
<dbReference type="PROSITE" id="PS50011">
    <property type="entry name" value="PROTEIN_KINASE_DOM"/>
    <property type="match status" value="1"/>
</dbReference>
<feature type="compositionally biased region" description="Low complexity" evidence="5">
    <location>
        <begin position="470"/>
        <end position="479"/>
    </location>
</feature>
<protein>
    <submittedName>
        <fullName evidence="7">Serine/threonine-protein kinase</fullName>
    </submittedName>
</protein>
<comment type="caution">
    <text evidence="7">The sequence shown here is derived from an EMBL/GenBank/DDBJ whole genome shotgun (WGS) entry which is preliminary data.</text>
</comment>
<evidence type="ECO:0000256" key="2">
    <source>
        <dbReference type="ARBA" id="ARBA00022741"/>
    </source>
</evidence>